<evidence type="ECO:0000313" key="2">
    <source>
        <dbReference type="Proteomes" id="UP000515465"/>
    </source>
</evidence>
<name>A0A7G6T585_9HYPH</name>
<protein>
    <submittedName>
        <fullName evidence="1">Uncharacterized protein</fullName>
    </submittedName>
</protein>
<accession>A0A7G6T585</accession>
<dbReference type="RefSeq" id="WP_183465537.1">
    <property type="nucleotide sequence ID" value="NZ_CP050298.1"/>
</dbReference>
<sequence>MATAFHFAMGRVSLQRDQTGIGVHKIPKRGFVLGDFATAVCALFQELATKPASVPQSVLHQFELFPFAM</sequence>
<dbReference type="AlphaFoldDB" id="A0A7G6T585"/>
<keyword evidence="1" id="KW-0614">Plasmid</keyword>
<geneLocation type="plasmid" evidence="1 2">
    <name>p_3</name>
</geneLocation>
<evidence type="ECO:0000313" key="1">
    <source>
        <dbReference type="EMBL" id="QND61917.1"/>
    </source>
</evidence>
<dbReference type="EMBL" id="CP050298">
    <property type="protein sequence ID" value="QND61917.1"/>
    <property type="molecule type" value="Genomic_DNA"/>
</dbReference>
<reference evidence="2" key="1">
    <citation type="journal article" date="2020" name="Mol. Plant Microbe">
        <title>Rhizobial microsymbionts of the narrowly endemic Oxytropis species growing in Kamchatka are characterized by significant genetic diversity and possess a set of genes that are associated with T3SS and T6SS secretion systems and can affect the development of symbiosis.</title>
        <authorList>
            <person name="Safronova V."/>
            <person name="Guro P."/>
            <person name="Sazanova A."/>
            <person name="Kuznetsova I."/>
            <person name="Belimov A."/>
            <person name="Yakubov V."/>
            <person name="Chirak E."/>
            <person name="Afonin A."/>
            <person name="Gogolev Y."/>
            <person name="Andronov E."/>
            <person name="Tikhonovich I."/>
        </authorList>
    </citation>
    <scope>NUCLEOTIDE SEQUENCE [LARGE SCALE GENOMIC DNA]</scope>
    <source>
        <strain evidence="2">583</strain>
        <plasmid evidence="2">p_3</plasmid>
    </source>
</reference>
<organism evidence="1 2">
    <name type="scientific">Mesorhizobium huakuii</name>
    <dbReference type="NCBI Taxonomy" id="28104"/>
    <lineage>
        <taxon>Bacteria</taxon>
        <taxon>Pseudomonadati</taxon>
        <taxon>Pseudomonadota</taxon>
        <taxon>Alphaproteobacteria</taxon>
        <taxon>Hyphomicrobiales</taxon>
        <taxon>Phyllobacteriaceae</taxon>
        <taxon>Mesorhizobium</taxon>
    </lineage>
</organism>
<gene>
    <name evidence="1" type="ORF">HB778_37865</name>
</gene>
<dbReference type="Proteomes" id="UP000515465">
    <property type="component" value="Plasmid p_3"/>
</dbReference>
<proteinExistence type="predicted"/>